<reference evidence="2 3" key="1">
    <citation type="journal article" date="2013" name="PLoS Genet.">
        <title>Comparative genome structure, secondary metabolite, and effector coding capacity across Cochliobolus pathogens.</title>
        <authorList>
            <person name="Condon B.J."/>
            <person name="Leng Y."/>
            <person name="Wu D."/>
            <person name="Bushley K.E."/>
            <person name="Ohm R.A."/>
            <person name="Otillar R."/>
            <person name="Martin J."/>
            <person name="Schackwitz W."/>
            <person name="Grimwood J."/>
            <person name="MohdZainudin N."/>
            <person name="Xue C."/>
            <person name="Wang R."/>
            <person name="Manning V.A."/>
            <person name="Dhillon B."/>
            <person name="Tu Z.J."/>
            <person name="Steffenson B.J."/>
            <person name="Salamov A."/>
            <person name="Sun H."/>
            <person name="Lowry S."/>
            <person name="LaButti K."/>
            <person name="Han J."/>
            <person name="Copeland A."/>
            <person name="Lindquist E."/>
            <person name="Barry K."/>
            <person name="Schmutz J."/>
            <person name="Baker S.E."/>
            <person name="Ciuffetti L.M."/>
            <person name="Grigoriev I.V."/>
            <person name="Zhong S."/>
            <person name="Turgeon B.G."/>
        </authorList>
    </citation>
    <scope>NUCLEOTIDE SEQUENCE [LARGE SCALE GENOMIC DNA]</scope>
    <source>
        <strain evidence="2 3">FI3</strain>
    </source>
</reference>
<sequence>MAFGGRALHMDIVRSHEGWLPGALSSTRYYWESDICPNDRWNACGCKETPPEEYKVGIMGFLLSCKQAYTEGIDILYSTNIITIQTTVLLFYLPISSYPADSPVSHNLEPILNNIVSSCRQLRSLCISLKGCTSEPKKK</sequence>
<dbReference type="HOGENOM" id="CLU_1844747_0_0_1"/>
<proteinExistence type="predicted"/>
<protein>
    <recommendedName>
        <fullName evidence="1">DUF7730 domain-containing protein</fullName>
    </recommendedName>
</protein>
<evidence type="ECO:0000259" key="1">
    <source>
        <dbReference type="Pfam" id="PF24864"/>
    </source>
</evidence>
<dbReference type="OrthoDB" id="515692at2759"/>
<dbReference type="GeneID" id="26256925"/>
<organism evidence="2 3">
    <name type="scientific">Bipolaris victoriae (strain FI3)</name>
    <name type="common">Victoria blight of oats agent</name>
    <name type="synonym">Cochliobolus victoriae</name>
    <dbReference type="NCBI Taxonomy" id="930091"/>
    <lineage>
        <taxon>Eukaryota</taxon>
        <taxon>Fungi</taxon>
        <taxon>Dikarya</taxon>
        <taxon>Ascomycota</taxon>
        <taxon>Pezizomycotina</taxon>
        <taxon>Dothideomycetes</taxon>
        <taxon>Pleosporomycetidae</taxon>
        <taxon>Pleosporales</taxon>
        <taxon>Pleosporineae</taxon>
        <taxon>Pleosporaceae</taxon>
        <taxon>Bipolaris</taxon>
    </lineage>
</organism>
<feature type="domain" description="DUF7730" evidence="1">
    <location>
        <begin position="2"/>
        <end position="95"/>
    </location>
</feature>
<dbReference type="Pfam" id="PF24864">
    <property type="entry name" value="DUF7730"/>
    <property type="match status" value="1"/>
</dbReference>
<dbReference type="RefSeq" id="XP_014553395.1">
    <property type="nucleotide sequence ID" value="XM_014697909.1"/>
</dbReference>
<dbReference type="Proteomes" id="UP000054337">
    <property type="component" value="Unassembled WGS sequence"/>
</dbReference>
<evidence type="ECO:0000313" key="2">
    <source>
        <dbReference type="EMBL" id="EUN23821.1"/>
    </source>
</evidence>
<dbReference type="AlphaFoldDB" id="W7E6Q7"/>
<keyword evidence="3" id="KW-1185">Reference proteome</keyword>
<gene>
    <name evidence="2" type="ORF">COCVIDRAFT_40618</name>
</gene>
<name>W7E6Q7_BIPV3</name>
<dbReference type="EMBL" id="KI968779">
    <property type="protein sequence ID" value="EUN23821.1"/>
    <property type="molecule type" value="Genomic_DNA"/>
</dbReference>
<evidence type="ECO:0000313" key="3">
    <source>
        <dbReference type="Proteomes" id="UP000054337"/>
    </source>
</evidence>
<accession>W7E6Q7</accession>
<dbReference type="InterPro" id="IPR056632">
    <property type="entry name" value="DUF7730"/>
</dbReference>